<organism evidence="3 4">
    <name type="scientific">Corynebacterium pseudogenitalium ATCC 33035</name>
    <dbReference type="NCBI Taxonomy" id="525264"/>
    <lineage>
        <taxon>Bacteria</taxon>
        <taxon>Bacillati</taxon>
        <taxon>Actinomycetota</taxon>
        <taxon>Actinomycetes</taxon>
        <taxon>Mycobacteriales</taxon>
        <taxon>Corynebacteriaceae</taxon>
        <taxon>Corynebacterium</taxon>
    </lineage>
</organism>
<proteinExistence type="predicted"/>
<dbReference type="PANTHER" id="PTHR43428:SF1">
    <property type="entry name" value="ARSENATE REDUCTASE"/>
    <property type="match status" value="1"/>
</dbReference>
<dbReference type="Gene3D" id="3.40.50.2300">
    <property type="match status" value="1"/>
</dbReference>
<gene>
    <name evidence="3" type="ORF">HMPREF0305_11358</name>
</gene>
<dbReference type="SMART" id="SM00226">
    <property type="entry name" value="LMWPc"/>
    <property type="match status" value="1"/>
</dbReference>
<dbReference type="GO" id="GO:0046685">
    <property type="term" value="P:response to arsenic-containing substance"/>
    <property type="evidence" value="ECO:0007669"/>
    <property type="project" value="UniProtKB-KW"/>
</dbReference>
<evidence type="ECO:0000259" key="2">
    <source>
        <dbReference type="SMART" id="SM00226"/>
    </source>
</evidence>
<feature type="domain" description="Phosphotyrosine protein phosphatase I" evidence="2">
    <location>
        <begin position="2"/>
        <end position="128"/>
    </location>
</feature>
<keyword evidence="1" id="KW-0059">Arsenical resistance</keyword>
<evidence type="ECO:0000256" key="1">
    <source>
        <dbReference type="ARBA" id="ARBA00022849"/>
    </source>
</evidence>
<dbReference type="InterPro" id="IPR036196">
    <property type="entry name" value="Ptyr_pPase_sf"/>
</dbReference>
<dbReference type="RefSeq" id="WP_005323371.1">
    <property type="nucleotide sequence ID" value="NZ_GL542875.1"/>
</dbReference>
<dbReference type="eggNOG" id="COG0394">
    <property type="taxonomic scope" value="Bacteria"/>
</dbReference>
<keyword evidence="4" id="KW-1185">Reference proteome</keyword>
<dbReference type="HOGENOM" id="CLU_071415_3_3_11"/>
<protein>
    <submittedName>
        <fullName evidence="3">Low molecular weight phosphotyrosine protein phosphatase</fullName>
    </submittedName>
</protein>
<evidence type="ECO:0000313" key="4">
    <source>
        <dbReference type="Proteomes" id="UP000003020"/>
    </source>
</evidence>
<dbReference type="InterPro" id="IPR023485">
    <property type="entry name" value="Ptyr_pPase"/>
</dbReference>
<dbReference type="Pfam" id="PF01451">
    <property type="entry name" value="LMWPc"/>
    <property type="match status" value="1"/>
</dbReference>
<dbReference type="OrthoDB" id="9799372at2"/>
<sequence length="130" mass="14117">MTSVLFLCNTNRGKSQIAAALALKHAPDWDIYSAGVQTTDEHVKQGINKEAKASLAKVGVEMSGTPTLVDPQIAATVDHVVVVGDADYDGPAQRWDIEDPSLRGLEGEERMDALRDDIDARVAEFVRAQR</sequence>
<comment type="caution">
    <text evidence="3">The sequence shown here is derived from an EMBL/GenBank/DDBJ whole genome shotgun (WGS) entry which is preliminary data.</text>
</comment>
<reference evidence="3 4" key="1">
    <citation type="submission" date="2010-08" db="EMBL/GenBank/DDBJ databases">
        <authorList>
            <person name="Muzny D."/>
            <person name="Qin X."/>
            <person name="Buhay C."/>
            <person name="Dugan-Rocha S."/>
            <person name="Ding Y."/>
            <person name="Chen G."/>
            <person name="Hawes A."/>
            <person name="Holder M."/>
            <person name="Jhangiani S."/>
            <person name="Johnson A."/>
            <person name="Khan Z."/>
            <person name="Li Z."/>
            <person name="Liu W."/>
            <person name="Liu X."/>
            <person name="Perez L."/>
            <person name="Shen H."/>
            <person name="Wang Q."/>
            <person name="Watt J."/>
            <person name="Xi L."/>
            <person name="Xin Y."/>
            <person name="Zhou J."/>
            <person name="Deng J."/>
            <person name="Jiang H."/>
            <person name="Liu Y."/>
            <person name="Qu J."/>
            <person name="Song X.-Z."/>
            <person name="Zhang L."/>
            <person name="Villasana D."/>
            <person name="Johnson A."/>
            <person name="Liu J."/>
            <person name="Liyanage D."/>
            <person name="Lorensuhewa L."/>
            <person name="Robinson T."/>
            <person name="Song A."/>
            <person name="Song B.-B."/>
            <person name="Dinh H."/>
            <person name="Thornton R."/>
            <person name="Coyle M."/>
            <person name="Francisco L."/>
            <person name="Jackson L."/>
            <person name="Javaid M."/>
            <person name="Korchina V."/>
            <person name="Kovar C."/>
            <person name="Mata R."/>
            <person name="Mathew T."/>
            <person name="Ngo R."/>
            <person name="Nguyen L."/>
            <person name="Nguyen N."/>
            <person name="Okwuonu G."/>
            <person name="Ongeri F."/>
            <person name="Pham C."/>
            <person name="Simmons D."/>
            <person name="Wilczek-Boney K."/>
            <person name="Hale W."/>
            <person name="Jakkamsetti A."/>
            <person name="Pham P."/>
            <person name="Ruth R."/>
            <person name="San Lucas F."/>
            <person name="Warren J."/>
            <person name="Zhang J."/>
            <person name="Zhao Z."/>
            <person name="Zhou C."/>
            <person name="Zhu D."/>
            <person name="Lee S."/>
            <person name="Bess C."/>
            <person name="Blankenburg K."/>
            <person name="Forbes L."/>
            <person name="Fu Q."/>
            <person name="Gubbala S."/>
            <person name="Hirani K."/>
            <person name="Jayaseelan J.C."/>
            <person name="Lara F."/>
            <person name="Munidasa M."/>
            <person name="Palculict T."/>
            <person name="Patil S."/>
            <person name="Pu L.-L."/>
            <person name="Saada N."/>
            <person name="Tang L."/>
            <person name="Weissenberger G."/>
            <person name="Zhu Y."/>
            <person name="Hemphill L."/>
            <person name="Shang Y."/>
            <person name="Youmans B."/>
            <person name="Ayvaz T."/>
            <person name="Ross M."/>
            <person name="Santibanez J."/>
            <person name="Aqrawi P."/>
            <person name="Gross S."/>
            <person name="Joshi V."/>
            <person name="Fowler G."/>
            <person name="Nazareth L."/>
            <person name="Reid J."/>
            <person name="Worley K."/>
            <person name="Petrosino J."/>
            <person name="Highlander S."/>
            <person name="Gibbs R."/>
        </authorList>
    </citation>
    <scope>NUCLEOTIDE SEQUENCE [LARGE SCALE GENOMIC DNA]</scope>
    <source>
        <strain evidence="3 4">ATCC 33035</strain>
    </source>
</reference>
<dbReference type="AlphaFoldDB" id="E2S4A6"/>
<dbReference type="SUPFAM" id="SSF52788">
    <property type="entry name" value="Phosphotyrosine protein phosphatases I"/>
    <property type="match status" value="1"/>
</dbReference>
<dbReference type="PANTHER" id="PTHR43428">
    <property type="entry name" value="ARSENATE REDUCTASE"/>
    <property type="match status" value="1"/>
</dbReference>
<name>E2S4A6_9CORY</name>
<accession>E2S4A6</accession>
<dbReference type="EMBL" id="ABYQ02000011">
    <property type="protein sequence ID" value="EFQ80192.1"/>
    <property type="molecule type" value="Genomic_DNA"/>
</dbReference>
<dbReference type="Proteomes" id="UP000003020">
    <property type="component" value="Unassembled WGS sequence"/>
</dbReference>
<evidence type="ECO:0000313" key="3">
    <source>
        <dbReference type="EMBL" id="EFQ80192.1"/>
    </source>
</evidence>